<evidence type="ECO:0000259" key="3">
    <source>
        <dbReference type="Pfam" id="PF03050"/>
    </source>
</evidence>
<sequence>MEDKETINILIAQLLSKDDENLRLRNLLDDLQREQQSGNMQILSKLDRALEELKSMRHDNKALSNRLSQALEAKSAAEEKIQELSSALEALENTRADELYEIARQKRQLYGRKSEKKSSLSATKQKDLKEDKDDFDGSAPSAPVEDLEQKAAESASSEAAPRPESPSCRKDYGKQSTGAENVVVHYCDESDIPSGARKIGIREWIQYSIQHQVVKHVFKLVRLVDAQGNISNYYQPKDNNDTRRPFENVLEGYPVDFELMARILVDKYQYGLSLERVVDRLKDAGARFNTSTVLAWIKRHMKELCKLEEPFRQLLLTPGSMLFSDETTEQVRVYNQQKGKYEYRKQYIWGIKNPDRKIAYYLYDNGSRSMKVAQKFFAGFRGSVTTDGYNVYKMFEREDSSITRYGCMAHVRRKFVDALQTDHRSADIINLISNLYWVEADCRINLLSEDERRMERQKRAIPILAEIWQMIKPVFDQTRGDTANLFLKAVRYAVNEWEAVSRYVQNGKAEIDNNTAERMMKPICMGRKNYLFCGSELGAKNASMLYSIIETCKMNGLRPVKYIAEILTKLTAGETNYMSLLPINNNKEY</sequence>
<evidence type="ECO:0000313" key="7">
    <source>
        <dbReference type="EMBL" id="SFN75683.1"/>
    </source>
</evidence>
<reference evidence="8 9" key="1">
    <citation type="submission" date="2016-10" db="EMBL/GenBank/DDBJ databases">
        <authorList>
            <person name="de Groot N.N."/>
        </authorList>
    </citation>
    <scope>NUCLEOTIDE SEQUENCE [LARGE SCALE GENOMIC DNA]</scope>
    <source>
        <strain evidence="7 9">NLAE-zl-C202</strain>
        <strain evidence="6 8">NLAE-zl-G339</strain>
    </source>
</reference>
<dbReference type="RefSeq" id="WP_074704611.1">
    <property type="nucleotide sequence ID" value="NZ_FNRP01000002.1"/>
</dbReference>
<dbReference type="InterPro" id="IPR004291">
    <property type="entry name" value="Transposase_IS66_central"/>
</dbReference>
<accession>A0A1H4AD16</accession>
<dbReference type="EMBL" id="FNRP01000002">
    <property type="protein sequence ID" value="SEA04661.1"/>
    <property type="molecule type" value="Genomic_DNA"/>
</dbReference>
<dbReference type="PANTHER" id="PTHR33678">
    <property type="entry name" value="BLL1576 PROTEIN"/>
    <property type="match status" value="1"/>
</dbReference>
<dbReference type="Proteomes" id="UP000183766">
    <property type="component" value="Unassembled WGS sequence"/>
</dbReference>
<protein>
    <submittedName>
        <fullName evidence="6">IS66 C-terminal element</fullName>
    </submittedName>
</protein>
<evidence type="ECO:0000313" key="5">
    <source>
        <dbReference type="EMBL" id="SEA04661.1"/>
    </source>
</evidence>
<feature type="compositionally biased region" description="Basic and acidic residues" evidence="2">
    <location>
        <begin position="112"/>
        <end position="132"/>
    </location>
</feature>
<feature type="domain" description="Transposase IS66 central" evidence="3">
    <location>
        <begin position="258"/>
        <end position="540"/>
    </location>
</feature>
<evidence type="ECO:0000313" key="8">
    <source>
        <dbReference type="Proteomes" id="UP000183040"/>
    </source>
</evidence>
<dbReference type="EMBL" id="FOUM01000045">
    <property type="protein sequence ID" value="SFN75683.1"/>
    <property type="molecule type" value="Genomic_DNA"/>
</dbReference>
<feature type="compositionally biased region" description="Low complexity" evidence="2">
    <location>
        <begin position="152"/>
        <end position="166"/>
    </location>
</feature>
<dbReference type="Pfam" id="PF03050">
    <property type="entry name" value="DDE_Tnp_IS66"/>
    <property type="match status" value="1"/>
</dbReference>
<dbReference type="EMBL" id="FNRP01000005">
    <property type="protein sequence ID" value="SEA33800.1"/>
    <property type="molecule type" value="Genomic_DNA"/>
</dbReference>
<name>A0A1H4AD16_9BACE</name>
<evidence type="ECO:0000256" key="1">
    <source>
        <dbReference type="SAM" id="Coils"/>
    </source>
</evidence>
<feature type="coiled-coil region" evidence="1">
    <location>
        <begin position="14"/>
        <end position="108"/>
    </location>
</feature>
<dbReference type="InterPro" id="IPR039552">
    <property type="entry name" value="IS66_C"/>
</dbReference>
<proteinExistence type="predicted"/>
<dbReference type="PANTHER" id="PTHR33678:SF1">
    <property type="entry name" value="BLL1576 PROTEIN"/>
    <property type="match status" value="1"/>
</dbReference>
<keyword evidence="1" id="KW-0175">Coiled coil</keyword>
<evidence type="ECO:0000259" key="4">
    <source>
        <dbReference type="Pfam" id="PF13817"/>
    </source>
</evidence>
<feature type="region of interest" description="Disordered" evidence="2">
    <location>
        <begin position="111"/>
        <end position="174"/>
    </location>
</feature>
<dbReference type="AlphaFoldDB" id="A0A1H4AD16"/>
<evidence type="ECO:0000256" key="2">
    <source>
        <dbReference type="SAM" id="MobiDB-lite"/>
    </source>
</evidence>
<gene>
    <name evidence="5" type="ORF">SAMN04487924_1023</name>
    <name evidence="6" type="ORF">SAMN04487924_1051</name>
    <name evidence="7" type="ORF">SAMN05216250_14543</name>
</gene>
<evidence type="ECO:0000313" key="6">
    <source>
        <dbReference type="EMBL" id="SEA33800.1"/>
    </source>
</evidence>
<dbReference type="InterPro" id="IPR052344">
    <property type="entry name" value="Transposase-related"/>
</dbReference>
<organism evidence="6 8">
    <name type="scientific">Bacteroides xylanisolvens</name>
    <dbReference type="NCBI Taxonomy" id="371601"/>
    <lineage>
        <taxon>Bacteria</taxon>
        <taxon>Pseudomonadati</taxon>
        <taxon>Bacteroidota</taxon>
        <taxon>Bacteroidia</taxon>
        <taxon>Bacteroidales</taxon>
        <taxon>Bacteroidaceae</taxon>
        <taxon>Bacteroides</taxon>
    </lineage>
</organism>
<dbReference type="Proteomes" id="UP000183040">
    <property type="component" value="Unassembled WGS sequence"/>
</dbReference>
<evidence type="ECO:0000313" key="9">
    <source>
        <dbReference type="Proteomes" id="UP000183766"/>
    </source>
</evidence>
<dbReference type="Pfam" id="PF13817">
    <property type="entry name" value="DDE_Tnp_IS66_C"/>
    <property type="match status" value="1"/>
</dbReference>
<dbReference type="NCBIfam" id="NF033517">
    <property type="entry name" value="transpos_IS66"/>
    <property type="match status" value="1"/>
</dbReference>
<feature type="domain" description="Transposase IS66 C-terminal" evidence="4">
    <location>
        <begin position="547"/>
        <end position="581"/>
    </location>
</feature>